<evidence type="ECO:0000256" key="6">
    <source>
        <dbReference type="SAM" id="Phobius"/>
    </source>
</evidence>
<sequence length="167" mass="18132">MLAATLFFYFLSRLELLLAGASIIAFVSGTNPVEAVQGGAARLIGTLVGSVLGGFATSLSDSAEDRILAICIITFFLSFPRPGHSFGMICTYCNFIAITALTRFRMSPQTIIDRIQQNTFAILIYCFISIVIYPLSPGKVLRKKRIAVLSGISEAIKQTMSMLHEVA</sequence>
<evidence type="ECO:0000259" key="7">
    <source>
        <dbReference type="Pfam" id="PF13515"/>
    </source>
</evidence>
<feature type="transmembrane region" description="Helical" evidence="6">
    <location>
        <begin position="86"/>
        <end position="106"/>
    </location>
</feature>
<dbReference type="EMBL" id="GBHO01015916">
    <property type="protein sequence ID" value="JAG27688.1"/>
    <property type="molecule type" value="Transcribed_RNA"/>
</dbReference>
<dbReference type="GO" id="GO:0005886">
    <property type="term" value="C:plasma membrane"/>
    <property type="evidence" value="ECO:0007669"/>
    <property type="project" value="UniProtKB-SubCell"/>
</dbReference>
<name>A0A0A9Y9C0_LYGHE</name>
<reference evidence="8" key="2">
    <citation type="submission" date="2014-07" db="EMBL/GenBank/DDBJ databases">
        <authorList>
            <person name="Hull J."/>
        </authorList>
    </citation>
    <scope>NUCLEOTIDE SEQUENCE</scope>
</reference>
<feature type="transmembrane region" description="Helical" evidence="6">
    <location>
        <begin position="39"/>
        <end position="57"/>
    </location>
</feature>
<evidence type="ECO:0000256" key="2">
    <source>
        <dbReference type="ARBA" id="ARBA00022475"/>
    </source>
</evidence>
<evidence type="ECO:0000256" key="1">
    <source>
        <dbReference type="ARBA" id="ARBA00004651"/>
    </source>
</evidence>
<evidence type="ECO:0000256" key="4">
    <source>
        <dbReference type="ARBA" id="ARBA00022989"/>
    </source>
</evidence>
<keyword evidence="2" id="KW-1003">Cell membrane</keyword>
<dbReference type="AlphaFoldDB" id="A0A0A9Y9C0"/>
<feature type="transmembrane region" description="Helical" evidence="6">
    <location>
        <begin position="118"/>
        <end position="135"/>
    </location>
</feature>
<keyword evidence="3 6" id="KW-0812">Transmembrane</keyword>
<gene>
    <name evidence="8" type="primary">ALMT12_4</name>
    <name evidence="8" type="ORF">CM83_36171</name>
</gene>
<organism evidence="8">
    <name type="scientific">Lygus hesperus</name>
    <name type="common">Western plant bug</name>
    <dbReference type="NCBI Taxonomy" id="30085"/>
    <lineage>
        <taxon>Eukaryota</taxon>
        <taxon>Metazoa</taxon>
        <taxon>Ecdysozoa</taxon>
        <taxon>Arthropoda</taxon>
        <taxon>Hexapoda</taxon>
        <taxon>Insecta</taxon>
        <taxon>Pterygota</taxon>
        <taxon>Neoptera</taxon>
        <taxon>Paraneoptera</taxon>
        <taxon>Hemiptera</taxon>
        <taxon>Heteroptera</taxon>
        <taxon>Panheteroptera</taxon>
        <taxon>Cimicomorpha</taxon>
        <taxon>Miridae</taxon>
        <taxon>Mirini</taxon>
        <taxon>Lygus</taxon>
    </lineage>
</organism>
<reference evidence="8" key="1">
    <citation type="journal article" date="2014" name="PLoS ONE">
        <title>Transcriptome-Based Identification of ABC Transporters in the Western Tarnished Plant Bug Lygus hesperus.</title>
        <authorList>
            <person name="Hull J.J."/>
            <person name="Chaney K."/>
            <person name="Geib S.M."/>
            <person name="Fabrick J.A."/>
            <person name="Brent C.S."/>
            <person name="Walsh D."/>
            <person name="Lavine L.C."/>
        </authorList>
    </citation>
    <scope>NUCLEOTIDE SEQUENCE</scope>
</reference>
<feature type="domain" description="Integral membrane bound transporter" evidence="7">
    <location>
        <begin position="7"/>
        <end position="128"/>
    </location>
</feature>
<evidence type="ECO:0000256" key="5">
    <source>
        <dbReference type="ARBA" id="ARBA00023136"/>
    </source>
</evidence>
<evidence type="ECO:0000313" key="8">
    <source>
        <dbReference type="EMBL" id="JAG27688.1"/>
    </source>
</evidence>
<keyword evidence="4 6" id="KW-1133">Transmembrane helix</keyword>
<keyword evidence="5 6" id="KW-0472">Membrane</keyword>
<dbReference type="InterPro" id="IPR049453">
    <property type="entry name" value="Memb_transporter_dom"/>
</dbReference>
<proteinExistence type="predicted"/>
<dbReference type="PANTHER" id="PTHR30509">
    <property type="entry name" value="P-HYDROXYBENZOIC ACID EFFLUX PUMP SUBUNIT-RELATED"/>
    <property type="match status" value="1"/>
</dbReference>
<comment type="subcellular location">
    <subcellularLocation>
        <location evidence="1">Cell membrane</location>
        <topology evidence="1">Multi-pass membrane protein</topology>
    </subcellularLocation>
</comment>
<evidence type="ECO:0000256" key="3">
    <source>
        <dbReference type="ARBA" id="ARBA00022692"/>
    </source>
</evidence>
<protein>
    <submittedName>
        <fullName evidence="8">Aluminum-activated malate transporter 12</fullName>
    </submittedName>
</protein>
<dbReference type="Pfam" id="PF13515">
    <property type="entry name" value="FUSC_2"/>
    <property type="match status" value="1"/>
</dbReference>
<feature type="transmembrane region" description="Helical" evidence="6">
    <location>
        <begin position="6"/>
        <end position="27"/>
    </location>
</feature>
<accession>A0A0A9Y9C0</accession>
<dbReference type="PANTHER" id="PTHR30509:SF9">
    <property type="entry name" value="MULTIDRUG RESISTANCE PROTEIN MDTO"/>
    <property type="match status" value="1"/>
</dbReference>